<organism evidence="1">
    <name type="scientific">Arundo donax</name>
    <name type="common">Giant reed</name>
    <name type="synonym">Donax arundinaceus</name>
    <dbReference type="NCBI Taxonomy" id="35708"/>
    <lineage>
        <taxon>Eukaryota</taxon>
        <taxon>Viridiplantae</taxon>
        <taxon>Streptophyta</taxon>
        <taxon>Embryophyta</taxon>
        <taxon>Tracheophyta</taxon>
        <taxon>Spermatophyta</taxon>
        <taxon>Magnoliopsida</taxon>
        <taxon>Liliopsida</taxon>
        <taxon>Poales</taxon>
        <taxon>Poaceae</taxon>
        <taxon>PACMAD clade</taxon>
        <taxon>Arundinoideae</taxon>
        <taxon>Arundineae</taxon>
        <taxon>Arundo</taxon>
    </lineage>
</organism>
<accession>A0A0A9FB06</accession>
<proteinExistence type="predicted"/>
<protein>
    <submittedName>
        <fullName evidence="1">Uncharacterized protein</fullName>
    </submittedName>
</protein>
<reference evidence="1" key="2">
    <citation type="journal article" date="2015" name="Data Brief">
        <title>Shoot transcriptome of the giant reed, Arundo donax.</title>
        <authorList>
            <person name="Barrero R.A."/>
            <person name="Guerrero F.D."/>
            <person name="Moolhuijzen P."/>
            <person name="Goolsby J.A."/>
            <person name="Tidwell J."/>
            <person name="Bellgard S.E."/>
            <person name="Bellgard M.I."/>
        </authorList>
    </citation>
    <scope>NUCLEOTIDE SEQUENCE</scope>
    <source>
        <tissue evidence="1">Shoot tissue taken approximately 20 cm above the soil surface</tissue>
    </source>
</reference>
<dbReference type="EMBL" id="GBRH01190565">
    <property type="protein sequence ID" value="JAE07331.1"/>
    <property type="molecule type" value="Transcribed_RNA"/>
</dbReference>
<dbReference type="AlphaFoldDB" id="A0A0A9FB06"/>
<sequence length="30" mass="3462">MSTCSNKSISSFIDRNFFNNIKQKLHSSIN</sequence>
<name>A0A0A9FB06_ARUDO</name>
<reference evidence="1" key="1">
    <citation type="submission" date="2014-09" db="EMBL/GenBank/DDBJ databases">
        <authorList>
            <person name="Magalhaes I.L.F."/>
            <person name="Oliveira U."/>
            <person name="Santos F.R."/>
            <person name="Vidigal T.H.D.A."/>
            <person name="Brescovit A.D."/>
            <person name="Santos A.J."/>
        </authorList>
    </citation>
    <scope>NUCLEOTIDE SEQUENCE</scope>
    <source>
        <tissue evidence="1">Shoot tissue taken approximately 20 cm above the soil surface</tissue>
    </source>
</reference>
<evidence type="ECO:0000313" key="1">
    <source>
        <dbReference type="EMBL" id="JAE07331.1"/>
    </source>
</evidence>